<proteinExistence type="predicted"/>
<dbReference type="RefSeq" id="WP_258292782.1">
    <property type="nucleotide sequence ID" value="NZ_JANKJG010000001.1"/>
</dbReference>
<dbReference type="EMBL" id="JANKJG010000001">
    <property type="protein sequence ID" value="MCR8825106.1"/>
    <property type="molecule type" value="Genomic_DNA"/>
</dbReference>
<dbReference type="Proteomes" id="UP001165396">
    <property type="component" value="Unassembled WGS sequence"/>
</dbReference>
<evidence type="ECO:0000313" key="3">
    <source>
        <dbReference type="Proteomes" id="UP001165396"/>
    </source>
</evidence>
<feature type="domain" description="Hedgehog/Intein (Hint)" evidence="1">
    <location>
        <begin position="23"/>
        <end position="166"/>
    </location>
</feature>
<protein>
    <submittedName>
        <fullName evidence="2">Hint domain-containing protein</fullName>
    </submittedName>
</protein>
<dbReference type="Pfam" id="PF13403">
    <property type="entry name" value="Hint_2"/>
    <property type="match status" value="1"/>
</dbReference>
<reference evidence="2" key="1">
    <citation type="submission" date="2022-07" db="EMBL/GenBank/DDBJ databases">
        <title>Pseudosulfitobacter sp. strain AP-MA-4, whole genome sequence.</title>
        <authorList>
            <person name="Jiang Y."/>
        </authorList>
    </citation>
    <scope>NUCLEOTIDE SEQUENCE</scope>
    <source>
        <strain evidence="2">AP-MA-4</strain>
    </source>
</reference>
<keyword evidence="3" id="KW-1185">Reference proteome</keyword>
<evidence type="ECO:0000259" key="1">
    <source>
        <dbReference type="Pfam" id="PF13403"/>
    </source>
</evidence>
<dbReference type="InterPro" id="IPR028992">
    <property type="entry name" value="Hedgehog/Intein_dom"/>
</dbReference>
<evidence type="ECO:0000313" key="2">
    <source>
        <dbReference type="EMBL" id="MCR8825106.1"/>
    </source>
</evidence>
<accession>A0ABT1YW56</accession>
<sequence length="223" mass="24443">MDKDETTGNDSIEVLRSAAVLTSFGPGTMLHTTEGEVPIEWLDTGHKLLTLDHGAQPIVQINRIRLLRSDLRRHSELSPVVLPPDTFGPSIPGHHVRISPNSLVLYRSPRAELDFGSSEVLVSGNMLAEPMPLRRPGDTTFVYTQILMQRHELLSIEGMWVGSLFVADLNAMDTEKDDPLVAALGKTAMVAARPILTRTEARALLAQDLGGRSIQTRLDLSGH</sequence>
<gene>
    <name evidence="2" type="ORF">NTA49_01010</name>
</gene>
<organism evidence="2 3">
    <name type="scientific">Pseudosulfitobacter koreensis</name>
    <dbReference type="NCBI Taxonomy" id="2968472"/>
    <lineage>
        <taxon>Bacteria</taxon>
        <taxon>Pseudomonadati</taxon>
        <taxon>Pseudomonadota</taxon>
        <taxon>Alphaproteobacteria</taxon>
        <taxon>Rhodobacterales</taxon>
        <taxon>Roseobacteraceae</taxon>
        <taxon>Pseudosulfitobacter</taxon>
    </lineage>
</organism>
<name>A0ABT1YW56_9RHOB</name>
<comment type="caution">
    <text evidence="2">The sequence shown here is derived from an EMBL/GenBank/DDBJ whole genome shotgun (WGS) entry which is preliminary data.</text>
</comment>